<dbReference type="InterPro" id="IPR001647">
    <property type="entry name" value="HTH_TetR"/>
</dbReference>
<dbReference type="SUPFAM" id="SSF48498">
    <property type="entry name" value="Tetracyclin repressor-like, C-terminal domain"/>
    <property type="match status" value="1"/>
</dbReference>
<dbReference type="PROSITE" id="PS50977">
    <property type="entry name" value="HTH_TETR_2"/>
    <property type="match status" value="1"/>
</dbReference>
<dbReference type="Gene3D" id="1.10.357.10">
    <property type="entry name" value="Tetracycline Repressor, domain 2"/>
    <property type="match status" value="1"/>
</dbReference>
<dbReference type="GO" id="GO:0045892">
    <property type="term" value="P:negative regulation of DNA-templated transcription"/>
    <property type="evidence" value="ECO:0007669"/>
    <property type="project" value="InterPro"/>
</dbReference>
<gene>
    <name evidence="6" type="ORF">UFOPK1835_02119</name>
</gene>
<dbReference type="InterPro" id="IPR036271">
    <property type="entry name" value="Tet_transcr_reg_TetR-rel_C_sf"/>
</dbReference>
<keyword evidence="2" id="KW-0805">Transcription regulation</keyword>
<dbReference type="Gene3D" id="1.10.10.60">
    <property type="entry name" value="Homeodomain-like"/>
    <property type="match status" value="1"/>
</dbReference>
<accession>A0A6J6IMH4</accession>
<evidence type="ECO:0000313" key="6">
    <source>
        <dbReference type="EMBL" id="CAB4625578.1"/>
    </source>
</evidence>
<dbReference type="PANTHER" id="PTHR30055:SF151">
    <property type="entry name" value="TRANSCRIPTIONAL REGULATORY PROTEIN"/>
    <property type="match status" value="1"/>
</dbReference>
<dbReference type="AlphaFoldDB" id="A0A6J6IMH4"/>
<evidence type="ECO:0000259" key="5">
    <source>
        <dbReference type="PROSITE" id="PS50977"/>
    </source>
</evidence>
<dbReference type="InterPro" id="IPR050109">
    <property type="entry name" value="HTH-type_TetR-like_transc_reg"/>
</dbReference>
<protein>
    <submittedName>
        <fullName evidence="6">Unannotated protein</fullName>
    </submittedName>
</protein>
<dbReference type="GO" id="GO:0003700">
    <property type="term" value="F:DNA-binding transcription factor activity"/>
    <property type="evidence" value="ECO:0007669"/>
    <property type="project" value="TreeGrafter"/>
</dbReference>
<dbReference type="PRINTS" id="PR00400">
    <property type="entry name" value="TETREPRESSOR"/>
</dbReference>
<evidence type="ECO:0000256" key="2">
    <source>
        <dbReference type="ARBA" id="ARBA00023015"/>
    </source>
</evidence>
<evidence type="ECO:0000256" key="1">
    <source>
        <dbReference type="ARBA" id="ARBA00022491"/>
    </source>
</evidence>
<dbReference type="InterPro" id="IPR003012">
    <property type="entry name" value="Tet_transcr_reg_TetR"/>
</dbReference>
<proteinExistence type="predicted"/>
<dbReference type="InterPro" id="IPR004111">
    <property type="entry name" value="Repressor_TetR_C"/>
</dbReference>
<dbReference type="EMBL" id="CAEZUP010000147">
    <property type="protein sequence ID" value="CAB4625578.1"/>
    <property type="molecule type" value="Genomic_DNA"/>
</dbReference>
<keyword evidence="4" id="KW-0804">Transcription</keyword>
<feature type="domain" description="HTH tetR-type" evidence="5">
    <location>
        <begin position="21"/>
        <end position="81"/>
    </location>
</feature>
<keyword evidence="1" id="KW-0678">Repressor</keyword>
<dbReference type="GO" id="GO:0000976">
    <property type="term" value="F:transcription cis-regulatory region binding"/>
    <property type="evidence" value="ECO:0007669"/>
    <property type="project" value="TreeGrafter"/>
</dbReference>
<evidence type="ECO:0000256" key="3">
    <source>
        <dbReference type="ARBA" id="ARBA00023125"/>
    </source>
</evidence>
<evidence type="ECO:0000256" key="4">
    <source>
        <dbReference type="ARBA" id="ARBA00023163"/>
    </source>
</evidence>
<reference evidence="6" key="1">
    <citation type="submission" date="2020-05" db="EMBL/GenBank/DDBJ databases">
        <authorList>
            <person name="Chiriac C."/>
            <person name="Salcher M."/>
            <person name="Ghai R."/>
            <person name="Kavagutti S V."/>
        </authorList>
    </citation>
    <scope>NUCLEOTIDE SEQUENCE</scope>
</reference>
<dbReference type="GO" id="GO:0046677">
    <property type="term" value="P:response to antibiotic"/>
    <property type="evidence" value="ECO:0007669"/>
    <property type="project" value="InterPro"/>
</dbReference>
<organism evidence="6">
    <name type="scientific">freshwater metagenome</name>
    <dbReference type="NCBI Taxonomy" id="449393"/>
    <lineage>
        <taxon>unclassified sequences</taxon>
        <taxon>metagenomes</taxon>
        <taxon>ecological metagenomes</taxon>
    </lineage>
</organism>
<keyword evidence="3" id="KW-0238">DNA-binding</keyword>
<dbReference type="InterPro" id="IPR009057">
    <property type="entry name" value="Homeodomain-like_sf"/>
</dbReference>
<sequence length="219" mass="23093">MGTGTGSLRAGAEAPARGGVPVSADRILEVAGDIVERHGVDALTMRRLSDDLGVAVTSIYWHVGNRDAVLDGLVDRLLARMETIVAEGSTPTLRLASMARSLRRTLLERQHLVGLAHERDRTPAMFLPAQQAMAAELASLGLTGADAALALRTLQVHVISSVLMDRAAARNASHGRVDASLWPADGSDPELVAALADPADYETVFEFGLEVLLVGLSGD</sequence>
<dbReference type="Pfam" id="PF00440">
    <property type="entry name" value="TetR_N"/>
    <property type="match status" value="1"/>
</dbReference>
<dbReference type="Pfam" id="PF02909">
    <property type="entry name" value="TetR_C_1"/>
    <property type="match status" value="1"/>
</dbReference>
<name>A0A6J6IMH4_9ZZZZ</name>
<dbReference type="PANTHER" id="PTHR30055">
    <property type="entry name" value="HTH-TYPE TRANSCRIPTIONAL REGULATOR RUTR"/>
    <property type="match status" value="1"/>
</dbReference>
<dbReference type="SUPFAM" id="SSF46689">
    <property type="entry name" value="Homeodomain-like"/>
    <property type="match status" value="1"/>
</dbReference>